<evidence type="ECO:0000256" key="1">
    <source>
        <dbReference type="SAM" id="MobiDB-lite"/>
    </source>
</evidence>
<organism evidence="2 3">
    <name type="scientific">Pleurodeles waltl</name>
    <name type="common">Iberian ribbed newt</name>
    <dbReference type="NCBI Taxonomy" id="8319"/>
    <lineage>
        <taxon>Eukaryota</taxon>
        <taxon>Metazoa</taxon>
        <taxon>Chordata</taxon>
        <taxon>Craniata</taxon>
        <taxon>Vertebrata</taxon>
        <taxon>Euteleostomi</taxon>
        <taxon>Amphibia</taxon>
        <taxon>Batrachia</taxon>
        <taxon>Caudata</taxon>
        <taxon>Salamandroidea</taxon>
        <taxon>Salamandridae</taxon>
        <taxon>Pleurodelinae</taxon>
        <taxon>Pleurodeles</taxon>
    </lineage>
</organism>
<keyword evidence="3" id="KW-1185">Reference proteome</keyword>
<feature type="region of interest" description="Disordered" evidence="1">
    <location>
        <begin position="50"/>
        <end position="101"/>
    </location>
</feature>
<dbReference type="AlphaFoldDB" id="A0AAV7S4U0"/>
<feature type="compositionally biased region" description="Gly residues" evidence="1">
    <location>
        <begin position="24"/>
        <end position="34"/>
    </location>
</feature>
<accession>A0AAV7S4U0</accession>
<dbReference type="EMBL" id="JANPWB010000009">
    <property type="protein sequence ID" value="KAJ1159143.1"/>
    <property type="molecule type" value="Genomic_DNA"/>
</dbReference>
<reference evidence="2" key="1">
    <citation type="journal article" date="2022" name="bioRxiv">
        <title>Sequencing and chromosome-scale assembly of the giantPleurodeles waltlgenome.</title>
        <authorList>
            <person name="Brown T."/>
            <person name="Elewa A."/>
            <person name="Iarovenko S."/>
            <person name="Subramanian E."/>
            <person name="Araus A.J."/>
            <person name="Petzold A."/>
            <person name="Susuki M."/>
            <person name="Suzuki K.-i.T."/>
            <person name="Hayashi T."/>
            <person name="Toyoda A."/>
            <person name="Oliveira C."/>
            <person name="Osipova E."/>
            <person name="Leigh N.D."/>
            <person name="Simon A."/>
            <person name="Yun M.H."/>
        </authorList>
    </citation>
    <scope>NUCLEOTIDE SEQUENCE</scope>
    <source>
        <strain evidence="2">20211129_DDA</strain>
        <tissue evidence="2">Liver</tissue>
    </source>
</reference>
<evidence type="ECO:0000313" key="2">
    <source>
        <dbReference type="EMBL" id="KAJ1159143.1"/>
    </source>
</evidence>
<evidence type="ECO:0000313" key="3">
    <source>
        <dbReference type="Proteomes" id="UP001066276"/>
    </source>
</evidence>
<feature type="compositionally biased region" description="Basic and acidic residues" evidence="1">
    <location>
        <begin position="61"/>
        <end position="79"/>
    </location>
</feature>
<feature type="region of interest" description="Disordered" evidence="1">
    <location>
        <begin position="1"/>
        <end position="36"/>
    </location>
</feature>
<name>A0AAV7S4U0_PLEWA</name>
<gene>
    <name evidence="2" type="ORF">NDU88_011813</name>
</gene>
<protein>
    <submittedName>
        <fullName evidence="2">Uncharacterized protein</fullName>
    </submittedName>
</protein>
<sequence>MARGAWPGHETRRPLRVSAPSRGDPGGGGDGGAKTAGQLIVSGALLIRNSGDADLCPGTPQERDGRQETRGSPKPDKAWQEGQSRVFGRPGTARLHRKGGC</sequence>
<proteinExistence type="predicted"/>
<dbReference type="Proteomes" id="UP001066276">
    <property type="component" value="Chromosome 5"/>
</dbReference>
<comment type="caution">
    <text evidence="2">The sequence shown here is derived from an EMBL/GenBank/DDBJ whole genome shotgun (WGS) entry which is preliminary data.</text>
</comment>